<proteinExistence type="predicted"/>
<gene>
    <name evidence="2" type="ORF">MAR_033596</name>
</gene>
<dbReference type="Gene3D" id="2.160.10.10">
    <property type="entry name" value="Hexapeptide repeat proteins"/>
    <property type="match status" value="1"/>
</dbReference>
<feature type="compositionally biased region" description="Polar residues" evidence="1">
    <location>
        <begin position="212"/>
        <end position="237"/>
    </location>
</feature>
<protein>
    <submittedName>
        <fullName evidence="2">Uncharacterized protein</fullName>
    </submittedName>
</protein>
<evidence type="ECO:0000313" key="3">
    <source>
        <dbReference type="Proteomes" id="UP001164746"/>
    </source>
</evidence>
<accession>A0ABY7GC33</accession>
<evidence type="ECO:0000313" key="2">
    <source>
        <dbReference type="EMBL" id="WAR31054.1"/>
    </source>
</evidence>
<name>A0ABY7GC33_MYAAR</name>
<feature type="region of interest" description="Disordered" evidence="1">
    <location>
        <begin position="209"/>
        <end position="237"/>
    </location>
</feature>
<dbReference type="SUPFAM" id="SSF51161">
    <property type="entry name" value="Trimeric LpxA-like enzymes"/>
    <property type="match status" value="1"/>
</dbReference>
<dbReference type="Proteomes" id="UP001164746">
    <property type="component" value="Chromosome 17"/>
</dbReference>
<reference evidence="2" key="1">
    <citation type="submission" date="2022-11" db="EMBL/GenBank/DDBJ databases">
        <title>Centuries of genome instability and evolution in soft-shell clam transmissible cancer (bioRxiv).</title>
        <authorList>
            <person name="Hart S.F.M."/>
            <person name="Yonemitsu M.A."/>
            <person name="Giersch R.M."/>
            <person name="Beal B.F."/>
            <person name="Arriagada G."/>
            <person name="Davis B.W."/>
            <person name="Ostrander E.A."/>
            <person name="Goff S.P."/>
            <person name="Metzger M.J."/>
        </authorList>
    </citation>
    <scope>NUCLEOTIDE SEQUENCE</scope>
    <source>
        <strain evidence="2">MELC-2E11</strain>
        <tissue evidence="2">Siphon/mantle</tissue>
    </source>
</reference>
<dbReference type="EMBL" id="CP111028">
    <property type="protein sequence ID" value="WAR31054.1"/>
    <property type="molecule type" value="Genomic_DNA"/>
</dbReference>
<evidence type="ECO:0000256" key="1">
    <source>
        <dbReference type="SAM" id="MobiDB-lite"/>
    </source>
</evidence>
<organism evidence="2 3">
    <name type="scientific">Mya arenaria</name>
    <name type="common">Soft-shell clam</name>
    <dbReference type="NCBI Taxonomy" id="6604"/>
    <lineage>
        <taxon>Eukaryota</taxon>
        <taxon>Metazoa</taxon>
        <taxon>Spiralia</taxon>
        <taxon>Lophotrochozoa</taxon>
        <taxon>Mollusca</taxon>
        <taxon>Bivalvia</taxon>
        <taxon>Autobranchia</taxon>
        <taxon>Heteroconchia</taxon>
        <taxon>Euheterodonta</taxon>
        <taxon>Imparidentia</taxon>
        <taxon>Neoheterodontei</taxon>
        <taxon>Myida</taxon>
        <taxon>Myoidea</taxon>
        <taxon>Myidae</taxon>
        <taxon>Mya</taxon>
    </lineage>
</organism>
<sequence>MFSARHTAECKRQLIHDRTTVCQRQLIHDRTTVCQRQLIHDRTTVCQRQLIHYRTTVCQRQLIHYRTTVCQRQLIHDRTTVCQRQLIHDRTTVDQRQLIHDRTTVCQRQLIHDRTTVCQRQLIHDRTTVCQRQLIHDRTSVVCQRQLIHDRTTVDQRQLIHDRTTVDQRQLIHDRTTVDQRQLIYDRTTVVGWNVLHLLLTIAGTQEGRHQASGNDNYTLPSAHGSRQSTSDTSGTSIRTSAGFTATACNPDNTSFDSTSSIPAPNALSTSSDAQGISINAIVHSKLKANIWGKQFMFFGELIFSKVTNLATFRCASDGTISFHKAEQEEIHVFVIVSAPHHPKAPFMTEGADNVTSSTMPLAVAYETGTHKTGRSGDHVLNACVLTKKKQKPPVHNQYQFQSHLASNKPTKTNIPQIKISLPPSYHHSLQPSTILAERLCCTTIRYS</sequence>
<dbReference type="InterPro" id="IPR011004">
    <property type="entry name" value="Trimer_LpxA-like_sf"/>
</dbReference>
<keyword evidence="3" id="KW-1185">Reference proteome</keyword>